<keyword evidence="2" id="KW-1185">Reference proteome</keyword>
<name>A0A811N233_9POAL</name>
<gene>
    <name evidence="1" type="ORF">NCGR_LOCUS11159</name>
</gene>
<comment type="caution">
    <text evidence="1">The sequence shown here is derived from an EMBL/GenBank/DDBJ whole genome shotgun (WGS) entry which is preliminary data.</text>
</comment>
<evidence type="ECO:0000313" key="2">
    <source>
        <dbReference type="Proteomes" id="UP000604825"/>
    </source>
</evidence>
<accession>A0A811N233</accession>
<protein>
    <submittedName>
        <fullName evidence="1">Uncharacterized protein</fullName>
    </submittedName>
</protein>
<dbReference type="EMBL" id="CAJGYO010000003">
    <property type="protein sequence ID" value="CAD6217011.1"/>
    <property type="molecule type" value="Genomic_DNA"/>
</dbReference>
<reference evidence="1" key="1">
    <citation type="submission" date="2020-10" db="EMBL/GenBank/DDBJ databases">
        <authorList>
            <person name="Han B."/>
            <person name="Lu T."/>
            <person name="Zhao Q."/>
            <person name="Huang X."/>
            <person name="Zhao Y."/>
        </authorList>
    </citation>
    <scope>NUCLEOTIDE SEQUENCE</scope>
</reference>
<dbReference type="AlphaFoldDB" id="A0A811N233"/>
<evidence type="ECO:0000313" key="1">
    <source>
        <dbReference type="EMBL" id="CAD6217011.1"/>
    </source>
</evidence>
<proteinExistence type="predicted"/>
<dbReference type="Proteomes" id="UP000604825">
    <property type="component" value="Unassembled WGS sequence"/>
</dbReference>
<sequence length="73" mass="7845">MSSSSTASGRGLGKQHRLGSVSQIPTFVYAFMLSTSQDKEMTPSPMRITDGGDAVRIMFPQSNARIFSSSRGT</sequence>
<organism evidence="1 2">
    <name type="scientific">Miscanthus lutarioriparius</name>
    <dbReference type="NCBI Taxonomy" id="422564"/>
    <lineage>
        <taxon>Eukaryota</taxon>
        <taxon>Viridiplantae</taxon>
        <taxon>Streptophyta</taxon>
        <taxon>Embryophyta</taxon>
        <taxon>Tracheophyta</taxon>
        <taxon>Spermatophyta</taxon>
        <taxon>Magnoliopsida</taxon>
        <taxon>Liliopsida</taxon>
        <taxon>Poales</taxon>
        <taxon>Poaceae</taxon>
        <taxon>PACMAD clade</taxon>
        <taxon>Panicoideae</taxon>
        <taxon>Andropogonodae</taxon>
        <taxon>Andropogoneae</taxon>
        <taxon>Saccharinae</taxon>
        <taxon>Miscanthus</taxon>
    </lineage>
</organism>